<dbReference type="Pfam" id="PF18962">
    <property type="entry name" value="Por_Secre_tail"/>
    <property type="match status" value="1"/>
</dbReference>
<dbReference type="Proteomes" id="UP000294155">
    <property type="component" value="Unassembled WGS sequence"/>
</dbReference>
<dbReference type="InterPro" id="IPR026444">
    <property type="entry name" value="Secre_tail"/>
</dbReference>
<feature type="non-terminal residue" evidence="3">
    <location>
        <position position="1"/>
    </location>
</feature>
<dbReference type="InterPro" id="IPR035986">
    <property type="entry name" value="PKD_dom_sf"/>
</dbReference>
<protein>
    <submittedName>
        <fullName evidence="3">T9SS type A sorting domain-containing protein</fullName>
    </submittedName>
</protein>
<evidence type="ECO:0000259" key="2">
    <source>
        <dbReference type="Pfam" id="PF19081"/>
    </source>
</evidence>
<reference evidence="3 4" key="1">
    <citation type="submission" date="2019-02" db="EMBL/GenBank/DDBJ databases">
        <title>Bacterial novel species isolated from soil.</title>
        <authorList>
            <person name="Jung H.-Y."/>
        </authorList>
    </citation>
    <scope>NUCLEOTIDE SEQUENCE [LARGE SCALE GENOMIC DNA]</scope>
    <source>
        <strain evidence="3 4">1-3-3-3</strain>
    </source>
</reference>
<name>A0A4Q5L5Z0_9BACT</name>
<dbReference type="Pfam" id="PF19081">
    <property type="entry name" value="Ig_7"/>
    <property type="match status" value="2"/>
</dbReference>
<evidence type="ECO:0000259" key="1">
    <source>
        <dbReference type="Pfam" id="PF18962"/>
    </source>
</evidence>
<proteinExistence type="predicted"/>
<dbReference type="EMBL" id="SEWE01000134">
    <property type="protein sequence ID" value="RYU72061.1"/>
    <property type="molecule type" value="Genomic_DNA"/>
</dbReference>
<dbReference type="OrthoDB" id="863268at2"/>
<evidence type="ECO:0000313" key="3">
    <source>
        <dbReference type="EMBL" id="RYU72061.1"/>
    </source>
</evidence>
<dbReference type="NCBIfam" id="TIGR04183">
    <property type="entry name" value="Por_Secre_tail"/>
    <property type="match status" value="1"/>
</dbReference>
<dbReference type="AlphaFoldDB" id="A0A4Q5L5Z0"/>
<feature type="domain" description="Ig-like" evidence="2">
    <location>
        <begin position="385"/>
        <end position="463"/>
    </location>
</feature>
<feature type="domain" description="Ig-like" evidence="2">
    <location>
        <begin position="142"/>
        <end position="220"/>
    </location>
</feature>
<dbReference type="InterPro" id="IPR044023">
    <property type="entry name" value="Ig_7"/>
</dbReference>
<evidence type="ECO:0000313" key="4">
    <source>
        <dbReference type="Proteomes" id="UP000294155"/>
    </source>
</evidence>
<feature type="domain" description="Secretion system C-terminal sorting" evidence="1">
    <location>
        <begin position="555"/>
        <end position="630"/>
    </location>
</feature>
<dbReference type="SUPFAM" id="SSF49299">
    <property type="entry name" value="PKD domain"/>
    <property type="match status" value="3"/>
</dbReference>
<accession>A0A4Q5L5Z0</accession>
<comment type="caution">
    <text evidence="3">The sequence shown here is derived from an EMBL/GenBank/DDBJ whole genome shotgun (WGS) entry which is preliminary data.</text>
</comment>
<dbReference type="InterPro" id="IPR013783">
    <property type="entry name" value="Ig-like_fold"/>
</dbReference>
<sequence>GTAGGTFSSASGLSLNATTGAINLAASTPGTYTVTYSVSGSCPSSSTALVTITTAPSASFAYAQSGYCAGSSATVTPTFGANSSGGTFSVSPTTGLSIDANTGVITLASSVAGTYTVTNTIAASGGCASATATTTVTINAAPVATLTAGGATTFCQGGSVTLTAPAGTGNTYQFLLNGSAISGATSATYSATASGAYSVVVTNASGCSTTSAATTVTVNPATTATFSYSGSPFCLTGTNPTPTITGTAGGTFSSTSGLAINATTGVINLAASTAGTYIVTYSVGGTCPSTGTATVVLSPAAVANAGAARAVCSGTTTQLGAAAITGYTYSWSPATGLSSATVANPTLTLTNTGTAPVVATYTLTVTTANGCSATASVQVTVNPAPTATLTAGGATTFCQGGSVTLTANATTGNTYQYFLNGAIISGATNPTYSATTSGSYTVQLTNATGCFTVSAPVVVTVNPTPATPTLTTTTQASGAVLLTSSAATGNQFYRNNVLIPGATGQTYLLLSGAQNGSYTVVSTSASGCASAPSQAVSIIVTASGKATLAGVSAQLFPNPTTDGNITLELRGYAKAAEVTVLNTLGQAVQSFALHPEKAAAGTVSATPVDFSQLPVGVYLLRISSPNTATQTLKLVRR</sequence>
<organism evidence="3 4">
    <name type="scientific">Hymenobacter persicinus</name>
    <dbReference type="NCBI Taxonomy" id="2025506"/>
    <lineage>
        <taxon>Bacteria</taxon>
        <taxon>Pseudomonadati</taxon>
        <taxon>Bacteroidota</taxon>
        <taxon>Cytophagia</taxon>
        <taxon>Cytophagales</taxon>
        <taxon>Hymenobacteraceae</taxon>
        <taxon>Hymenobacter</taxon>
    </lineage>
</organism>
<dbReference type="RefSeq" id="WP_129923241.1">
    <property type="nucleotide sequence ID" value="NZ_SEWE01000134.1"/>
</dbReference>
<dbReference type="Gene3D" id="2.60.40.10">
    <property type="entry name" value="Immunoglobulins"/>
    <property type="match status" value="3"/>
</dbReference>
<keyword evidence="4" id="KW-1185">Reference proteome</keyword>
<gene>
    <name evidence="3" type="ORF">EWM57_21035</name>
</gene>